<dbReference type="PANTHER" id="PTHR21197:SF0">
    <property type="entry name" value="UDP-GALACTOPYRANOSE MUTASE"/>
    <property type="match status" value="1"/>
</dbReference>
<dbReference type="RefSeq" id="WP_138003220.1">
    <property type="nucleotide sequence ID" value="NZ_QGQD01000069.1"/>
</dbReference>
<dbReference type="GO" id="GO:0008767">
    <property type="term" value="F:UDP-galactopyranose mutase activity"/>
    <property type="evidence" value="ECO:0007669"/>
    <property type="project" value="TreeGrafter"/>
</dbReference>
<name>A0A4U8Q3Y0_9FIRM</name>
<dbReference type="InterPro" id="IPR036188">
    <property type="entry name" value="FAD/NAD-bd_sf"/>
</dbReference>
<sequence>MQKVVIIGAGPAGLTAAYELLEDPLKYEVVILEETPDIGGISMTEKYNGKRMDIGGHRFFSKDKRIMQWWENIMPIQGKPSYDDLVLGREKQMSKGGPDPEKDDRVMLLRQRVSRIYYHEKFFDYPISMKPQTFINMGVLQTIKAGCSYLGSCLHKLPENSLENFYINRFGKVLYSMFFEGYTEKLWGRHPREISADWGEQRVKGLSVFALLKNIFIRDKKETSLIEEFIYPKLGPGQLWELVAEEIQKKGGRIQHGASVRMIEAAQNKVTGLIYWDKQSGMEKKIEGDIFISSMPLKDLVLGMGKYVPGQIRTIANGLSYRDFVTIGLLADKLKIKNETSIRTINNIVPDCWIYVQNEDVKLGRIQIFNNWSPYLVSNAESNVWLGLEYFCNENDDFWNLESNERVEIAVKELIKMGVIESREDVKDYHCKKVKKAYPAYFDTYKQIDKLIQWVDHIENLYCVGRNGQHRYNNMDHSMATSLEAVKNIRSGNKDKTAIWNVNTEKEYHEESKSCEMKGKPA</sequence>
<evidence type="ECO:0000313" key="1">
    <source>
        <dbReference type="EMBL" id="TLC99396.1"/>
    </source>
</evidence>
<dbReference type="EMBL" id="QGQD01000069">
    <property type="protein sequence ID" value="TLC99396.1"/>
    <property type="molecule type" value="Genomic_DNA"/>
</dbReference>
<evidence type="ECO:0000313" key="2">
    <source>
        <dbReference type="Proteomes" id="UP000306509"/>
    </source>
</evidence>
<dbReference type="NCBIfam" id="NF005549">
    <property type="entry name" value="PRK07208.1-5"/>
    <property type="match status" value="1"/>
</dbReference>
<dbReference type="Pfam" id="PF13450">
    <property type="entry name" value="NAD_binding_8"/>
    <property type="match status" value="1"/>
</dbReference>
<protein>
    <submittedName>
        <fullName evidence="1">Protoporphyrinogen oxidase</fullName>
    </submittedName>
</protein>
<keyword evidence="2" id="KW-1185">Reference proteome</keyword>
<dbReference type="PANTHER" id="PTHR21197">
    <property type="entry name" value="UDP-GALACTOPYRANOSE MUTASE"/>
    <property type="match status" value="1"/>
</dbReference>
<organism evidence="1 2">
    <name type="scientific">Robinsoniella peoriensis</name>
    <dbReference type="NCBI Taxonomy" id="180332"/>
    <lineage>
        <taxon>Bacteria</taxon>
        <taxon>Bacillati</taxon>
        <taxon>Bacillota</taxon>
        <taxon>Clostridia</taxon>
        <taxon>Lachnospirales</taxon>
        <taxon>Lachnospiraceae</taxon>
        <taxon>Robinsoniella</taxon>
    </lineage>
</organism>
<dbReference type="NCBIfam" id="NF005548">
    <property type="entry name" value="PRK07208.1-4"/>
    <property type="match status" value="1"/>
</dbReference>
<comment type="caution">
    <text evidence="1">The sequence shown here is derived from an EMBL/GenBank/DDBJ whole genome shotgun (WGS) entry which is preliminary data.</text>
</comment>
<proteinExistence type="predicted"/>
<dbReference type="GO" id="GO:0050660">
    <property type="term" value="F:flavin adenine dinucleotide binding"/>
    <property type="evidence" value="ECO:0007669"/>
    <property type="project" value="TreeGrafter"/>
</dbReference>
<dbReference type="Gene3D" id="3.50.50.60">
    <property type="entry name" value="FAD/NAD(P)-binding domain"/>
    <property type="match status" value="1"/>
</dbReference>
<dbReference type="NCBIfam" id="NF005546">
    <property type="entry name" value="PRK07208.1-2"/>
    <property type="match status" value="1"/>
</dbReference>
<dbReference type="PRINTS" id="PR00419">
    <property type="entry name" value="ADXRDTASE"/>
</dbReference>
<dbReference type="AlphaFoldDB" id="A0A4U8Q3Y0"/>
<accession>A0A4U8Q3Y0</accession>
<gene>
    <name evidence="1" type="ORF">DSM106044_03599</name>
</gene>
<dbReference type="SUPFAM" id="SSF51971">
    <property type="entry name" value="Nucleotide-binding domain"/>
    <property type="match status" value="1"/>
</dbReference>
<dbReference type="Proteomes" id="UP000306509">
    <property type="component" value="Unassembled WGS sequence"/>
</dbReference>
<reference evidence="1 2" key="1">
    <citation type="journal article" date="2019" name="Anaerobe">
        <title>Detection of Robinsoniella peoriensis in multiple bone samples of a trauma patient.</title>
        <authorList>
            <person name="Schrottner P."/>
            <person name="Hartwich K."/>
            <person name="Bunk B."/>
            <person name="Schober I."/>
            <person name="Helbig S."/>
            <person name="Rudolph W.W."/>
            <person name="Gunzer F."/>
        </authorList>
    </citation>
    <scope>NUCLEOTIDE SEQUENCE [LARGE SCALE GENOMIC DNA]</scope>
    <source>
        <strain evidence="1 2">DSM 106044</strain>
    </source>
</reference>
<dbReference type="STRING" id="180332.GCA_000797495_05648"/>
<dbReference type="GO" id="GO:0005829">
    <property type="term" value="C:cytosol"/>
    <property type="evidence" value="ECO:0007669"/>
    <property type="project" value="TreeGrafter"/>
</dbReference>